<sequence>MPLSALQGLDFKSYSLIPPILEVFRTQPCAQMIELH</sequence>
<protein>
    <submittedName>
        <fullName evidence="1">Uncharacterized protein</fullName>
    </submittedName>
</protein>
<name>A0A8S5NXJ5_9CAUD</name>
<accession>A0A8S5NXJ5</accession>
<organism evidence="1">
    <name type="scientific">Siphoviridae sp. ctOba29</name>
    <dbReference type="NCBI Taxonomy" id="2825480"/>
    <lineage>
        <taxon>Viruses</taxon>
        <taxon>Duplodnaviria</taxon>
        <taxon>Heunggongvirae</taxon>
        <taxon>Uroviricota</taxon>
        <taxon>Caudoviricetes</taxon>
    </lineage>
</organism>
<dbReference type="EMBL" id="BK015271">
    <property type="protein sequence ID" value="DAD98938.1"/>
    <property type="molecule type" value="Genomic_DNA"/>
</dbReference>
<proteinExistence type="predicted"/>
<evidence type="ECO:0000313" key="1">
    <source>
        <dbReference type="EMBL" id="DAD98938.1"/>
    </source>
</evidence>
<reference evidence="1" key="1">
    <citation type="journal article" date="2021" name="Proc. Natl. Acad. Sci. U.S.A.">
        <title>A Catalog of Tens of Thousands of Viruses from Human Metagenomes Reveals Hidden Associations with Chronic Diseases.</title>
        <authorList>
            <person name="Tisza M.J."/>
            <person name="Buck C.B."/>
        </authorList>
    </citation>
    <scope>NUCLEOTIDE SEQUENCE</scope>
    <source>
        <strain evidence="1">CtOba29</strain>
    </source>
</reference>